<protein>
    <submittedName>
        <fullName evidence="2">Uncharacterized protein</fullName>
    </submittedName>
</protein>
<dbReference type="Proteomes" id="UP000663760">
    <property type="component" value="Chromosome 17"/>
</dbReference>
<dbReference type="AlphaFoldDB" id="A0A7I8LK10"/>
<name>A0A7I8LK10_SPIIN</name>
<accession>A0A7I8LK10</accession>
<dbReference type="EMBL" id="LR743604">
    <property type="protein sequence ID" value="CAA2634130.1"/>
    <property type="molecule type" value="Genomic_DNA"/>
</dbReference>
<dbReference type="EMBL" id="LR746280">
    <property type="protein sequence ID" value="CAA7410393.1"/>
    <property type="molecule type" value="Genomic_DNA"/>
</dbReference>
<reference evidence="2" key="1">
    <citation type="submission" date="2020-02" db="EMBL/GenBank/DDBJ databases">
        <authorList>
            <person name="Scholz U."/>
            <person name="Mascher M."/>
            <person name="Fiebig A."/>
        </authorList>
    </citation>
    <scope>NUCLEOTIDE SEQUENCE</scope>
</reference>
<keyword evidence="3" id="KW-1185">Reference proteome</keyword>
<evidence type="ECO:0000313" key="2">
    <source>
        <dbReference type="EMBL" id="CAA7410393.1"/>
    </source>
</evidence>
<gene>
    <name evidence="1" type="ORF">SI7747_17019589</name>
    <name evidence="2" type="ORF">SI8410_17021071</name>
</gene>
<organism evidence="2 3">
    <name type="scientific">Spirodela intermedia</name>
    <name type="common">Intermediate duckweed</name>
    <dbReference type="NCBI Taxonomy" id="51605"/>
    <lineage>
        <taxon>Eukaryota</taxon>
        <taxon>Viridiplantae</taxon>
        <taxon>Streptophyta</taxon>
        <taxon>Embryophyta</taxon>
        <taxon>Tracheophyta</taxon>
        <taxon>Spermatophyta</taxon>
        <taxon>Magnoliopsida</taxon>
        <taxon>Liliopsida</taxon>
        <taxon>Araceae</taxon>
        <taxon>Lemnoideae</taxon>
        <taxon>Spirodela</taxon>
    </lineage>
</organism>
<evidence type="ECO:0000313" key="3">
    <source>
        <dbReference type="Proteomes" id="UP000663760"/>
    </source>
</evidence>
<sequence length="19" mass="2318">MSWSRKLRGHLEAPPRCRH</sequence>
<proteinExistence type="predicted"/>
<evidence type="ECO:0000313" key="1">
    <source>
        <dbReference type="EMBL" id="CAA2634130.1"/>
    </source>
</evidence>